<dbReference type="GO" id="GO:0022857">
    <property type="term" value="F:transmembrane transporter activity"/>
    <property type="evidence" value="ECO:0007669"/>
    <property type="project" value="TreeGrafter"/>
</dbReference>
<dbReference type="Proteomes" id="UP000199476">
    <property type="component" value="Unassembled WGS sequence"/>
</dbReference>
<name>A0A1G9SFN4_9FIRM</name>
<dbReference type="PANTHER" id="PTHR35011:SF5">
    <property type="entry name" value="SIALIC ACID TRAP TRANSPORTER SMALL PERMEASE PROTEIN SIAQ"/>
    <property type="match status" value="1"/>
</dbReference>
<dbReference type="PANTHER" id="PTHR35011">
    <property type="entry name" value="2,3-DIKETO-L-GULONATE TRAP TRANSPORTER SMALL PERMEASE PROTEIN YIAM"/>
    <property type="match status" value="1"/>
</dbReference>
<evidence type="ECO:0000256" key="3">
    <source>
        <dbReference type="ARBA" id="ARBA00022475"/>
    </source>
</evidence>
<keyword evidence="4" id="KW-0997">Cell inner membrane</keyword>
<feature type="domain" description="Tripartite ATP-independent periplasmic transporters DctQ component" evidence="10">
    <location>
        <begin position="30"/>
        <end position="156"/>
    </location>
</feature>
<dbReference type="InterPro" id="IPR007387">
    <property type="entry name" value="TRAP_DctQ"/>
</dbReference>
<gene>
    <name evidence="11" type="ORF">SAMN04488692_12825</name>
</gene>
<dbReference type="InterPro" id="IPR055348">
    <property type="entry name" value="DctQ"/>
</dbReference>
<keyword evidence="5 9" id="KW-0812">Transmembrane</keyword>
<feature type="transmembrane region" description="Helical" evidence="9">
    <location>
        <begin position="93"/>
        <end position="114"/>
    </location>
</feature>
<evidence type="ECO:0000256" key="9">
    <source>
        <dbReference type="SAM" id="Phobius"/>
    </source>
</evidence>
<evidence type="ECO:0000256" key="8">
    <source>
        <dbReference type="ARBA" id="ARBA00038436"/>
    </source>
</evidence>
<dbReference type="RefSeq" id="WP_089761882.1">
    <property type="nucleotide sequence ID" value="NZ_FNGO01000028.1"/>
</dbReference>
<protein>
    <submittedName>
        <fullName evidence="11">TRAP-type C4-dicarboxylate transport system, small permease component</fullName>
    </submittedName>
</protein>
<evidence type="ECO:0000256" key="1">
    <source>
        <dbReference type="ARBA" id="ARBA00004429"/>
    </source>
</evidence>
<comment type="subcellular location">
    <subcellularLocation>
        <location evidence="1">Cell inner membrane</location>
        <topology evidence="1">Multi-pass membrane protein</topology>
    </subcellularLocation>
</comment>
<evidence type="ECO:0000313" key="12">
    <source>
        <dbReference type="Proteomes" id="UP000199476"/>
    </source>
</evidence>
<sequence>MEIIKNIYYKFRKTLKFLFRLLLAVNVIIIISIVNLQVFYRYVLSSSLPWVDELSRFVFIWIGFIGAAVAHEKDKHIGLVLLLNKLSKRSKRILQFINEIIIFIAVVVLMIYGYESAITARHTSPALHITMMWVYMCVPIAGVYLILVSAENMADKIIQIVKKGD</sequence>
<keyword evidence="7 9" id="KW-0472">Membrane</keyword>
<dbReference type="EMBL" id="FNGO01000028">
    <property type="protein sequence ID" value="SDM34211.1"/>
    <property type="molecule type" value="Genomic_DNA"/>
</dbReference>
<feature type="transmembrane region" description="Helical" evidence="9">
    <location>
        <begin position="21"/>
        <end position="42"/>
    </location>
</feature>
<feature type="transmembrane region" description="Helical" evidence="9">
    <location>
        <begin position="126"/>
        <end position="147"/>
    </location>
</feature>
<dbReference type="GO" id="GO:0005886">
    <property type="term" value="C:plasma membrane"/>
    <property type="evidence" value="ECO:0007669"/>
    <property type="project" value="UniProtKB-SubCell"/>
</dbReference>
<keyword evidence="12" id="KW-1185">Reference proteome</keyword>
<dbReference type="GO" id="GO:0015740">
    <property type="term" value="P:C4-dicarboxylate transport"/>
    <property type="evidence" value="ECO:0007669"/>
    <property type="project" value="TreeGrafter"/>
</dbReference>
<dbReference type="STRING" id="321763.SAMN04488692_12825"/>
<feature type="transmembrane region" description="Helical" evidence="9">
    <location>
        <begin position="54"/>
        <end position="72"/>
    </location>
</feature>
<organism evidence="11 12">
    <name type="scientific">Halarsenatibacter silvermanii</name>
    <dbReference type="NCBI Taxonomy" id="321763"/>
    <lineage>
        <taxon>Bacteria</taxon>
        <taxon>Bacillati</taxon>
        <taxon>Bacillota</taxon>
        <taxon>Clostridia</taxon>
        <taxon>Halanaerobiales</taxon>
        <taxon>Halarsenatibacteraceae</taxon>
        <taxon>Halarsenatibacter</taxon>
    </lineage>
</organism>
<evidence type="ECO:0000256" key="6">
    <source>
        <dbReference type="ARBA" id="ARBA00022989"/>
    </source>
</evidence>
<reference evidence="11 12" key="1">
    <citation type="submission" date="2016-10" db="EMBL/GenBank/DDBJ databases">
        <authorList>
            <person name="de Groot N.N."/>
        </authorList>
    </citation>
    <scope>NUCLEOTIDE SEQUENCE [LARGE SCALE GENOMIC DNA]</scope>
    <source>
        <strain evidence="11 12">SLAS-1</strain>
    </source>
</reference>
<keyword evidence="3" id="KW-1003">Cell membrane</keyword>
<evidence type="ECO:0000256" key="4">
    <source>
        <dbReference type="ARBA" id="ARBA00022519"/>
    </source>
</evidence>
<keyword evidence="2" id="KW-0813">Transport</keyword>
<dbReference type="AlphaFoldDB" id="A0A1G9SFN4"/>
<accession>A0A1G9SFN4</accession>
<evidence type="ECO:0000256" key="5">
    <source>
        <dbReference type="ARBA" id="ARBA00022692"/>
    </source>
</evidence>
<evidence type="ECO:0000259" key="10">
    <source>
        <dbReference type="Pfam" id="PF04290"/>
    </source>
</evidence>
<dbReference type="Pfam" id="PF04290">
    <property type="entry name" value="DctQ"/>
    <property type="match status" value="1"/>
</dbReference>
<evidence type="ECO:0000256" key="7">
    <source>
        <dbReference type="ARBA" id="ARBA00023136"/>
    </source>
</evidence>
<proteinExistence type="inferred from homology"/>
<evidence type="ECO:0000313" key="11">
    <source>
        <dbReference type="EMBL" id="SDM34211.1"/>
    </source>
</evidence>
<dbReference type="OrthoDB" id="9814265at2"/>
<evidence type="ECO:0000256" key="2">
    <source>
        <dbReference type="ARBA" id="ARBA00022448"/>
    </source>
</evidence>
<comment type="similarity">
    <text evidence="8">Belongs to the TRAP transporter small permease family.</text>
</comment>
<keyword evidence="6 9" id="KW-1133">Transmembrane helix</keyword>